<reference evidence="2" key="1">
    <citation type="submission" date="2021-01" db="EMBL/GenBank/DDBJ databases">
        <authorList>
            <person name="Corre E."/>
            <person name="Pelletier E."/>
            <person name="Niang G."/>
            <person name="Scheremetjew M."/>
            <person name="Finn R."/>
            <person name="Kale V."/>
            <person name="Holt S."/>
            <person name="Cochrane G."/>
            <person name="Meng A."/>
            <person name="Brown T."/>
            <person name="Cohen L."/>
        </authorList>
    </citation>
    <scope>NUCLEOTIDE SEQUENCE</scope>
    <source>
        <strain evidence="2">CCMP3105</strain>
    </source>
</reference>
<dbReference type="AlphaFoldDB" id="A0A7S4PYV2"/>
<organism evidence="2">
    <name type="scientific">Alexandrium monilatum</name>
    <dbReference type="NCBI Taxonomy" id="311494"/>
    <lineage>
        <taxon>Eukaryota</taxon>
        <taxon>Sar</taxon>
        <taxon>Alveolata</taxon>
        <taxon>Dinophyceae</taxon>
        <taxon>Gonyaulacales</taxon>
        <taxon>Pyrocystaceae</taxon>
        <taxon>Alexandrium</taxon>
    </lineage>
</organism>
<accession>A0A7S4PYV2</accession>
<evidence type="ECO:0000256" key="1">
    <source>
        <dbReference type="SAM" id="MobiDB-lite"/>
    </source>
</evidence>
<feature type="region of interest" description="Disordered" evidence="1">
    <location>
        <begin position="138"/>
        <end position="160"/>
    </location>
</feature>
<proteinExistence type="predicted"/>
<feature type="compositionally biased region" description="Low complexity" evidence="1">
    <location>
        <begin position="165"/>
        <end position="177"/>
    </location>
</feature>
<feature type="compositionally biased region" description="Low complexity" evidence="1">
    <location>
        <begin position="292"/>
        <end position="312"/>
    </location>
</feature>
<protein>
    <submittedName>
        <fullName evidence="2">Uncharacterized protein</fullName>
    </submittedName>
</protein>
<gene>
    <name evidence="2" type="ORF">AMON00008_LOCUS6739</name>
</gene>
<sequence>MSSGATSSTSASIGTEQCFVCRRGRTKKSLRCPCRRSLPVWVCEACVDRGLVVCPACNATAGPLDVCTDSGMRSVQSFEEAHTASGSSVPASAGRMMDGPGATRAGGPCAALLSPSSRDDLLDYLHSAITILENTPEAEGSPFRIGPDEPQLSSGGAEAAAAAGASSSSAAVSSTAADARRPDALEDIHQKSLVSALNERLQRMFRPVPGQQLMDWEFGRDSSGGFVATVTINIPECEPIRVRGVCAASSKSKAQELAVRVALPALERLIGSANRTDDRLPPRGAGTRPAEESPASASSPAAAAAERPNNSSGRDLPTLLQEFQRRFRTTPAWEDMEKNPKDEQLFRASLKFPNGSVVHGDWVRGKTEARHSVLMKIMLAPGEHGAGGLEPMDGAEPQVVGAAAAASSSAAVPAERPGGGRAGSLTALQEQFQRRFRASPSWGPIERSSEDAQLFRVQVSAPSGPPAQGDWARGKAEAKVSALRRILAEEVVGALAN</sequence>
<name>A0A7S4PYV2_9DINO</name>
<feature type="region of interest" description="Disordered" evidence="1">
    <location>
        <begin position="165"/>
        <end position="184"/>
    </location>
</feature>
<dbReference type="SUPFAM" id="SSF54768">
    <property type="entry name" value="dsRNA-binding domain-like"/>
    <property type="match status" value="1"/>
</dbReference>
<evidence type="ECO:0000313" key="2">
    <source>
        <dbReference type="EMBL" id="CAE4567120.1"/>
    </source>
</evidence>
<feature type="region of interest" description="Disordered" evidence="1">
    <location>
        <begin position="273"/>
        <end position="316"/>
    </location>
</feature>
<dbReference type="EMBL" id="HBNR01010332">
    <property type="protein sequence ID" value="CAE4567120.1"/>
    <property type="molecule type" value="Transcribed_RNA"/>
</dbReference>